<organism evidence="2 3">
    <name type="scientific">Ectothiorhodospira magna</name>
    <dbReference type="NCBI Taxonomy" id="867345"/>
    <lineage>
        <taxon>Bacteria</taxon>
        <taxon>Pseudomonadati</taxon>
        <taxon>Pseudomonadota</taxon>
        <taxon>Gammaproteobacteria</taxon>
        <taxon>Chromatiales</taxon>
        <taxon>Ectothiorhodospiraceae</taxon>
        <taxon>Ectothiorhodospira</taxon>
    </lineage>
</organism>
<evidence type="ECO:0000313" key="3">
    <source>
        <dbReference type="Proteomes" id="UP000199496"/>
    </source>
</evidence>
<evidence type="ECO:0000256" key="1">
    <source>
        <dbReference type="SAM" id="MobiDB-lite"/>
    </source>
</evidence>
<dbReference type="STRING" id="867345.SAMN05421693_11231"/>
<dbReference type="OrthoDB" id="3078827at2"/>
<accession>A0A1H9C3T5</accession>
<dbReference type="EMBL" id="FOFO01000012">
    <property type="protein sequence ID" value="SEP95792.1"/>
    <property type="molecule type" value="Genomic_DNA"/>
</dbReference>
<evidence type="ECO:0000313" key="2">
    <source>
        <dbReference type="EMBL" id="SEP95792.1"/>
    </source>
</evidence>
<feature type="region of interest" description="Disordered" evidence="1">
    <location>
        <begin position="742"/>
        <end position="816"/>
    </location>
</feature>
<proteinExistence type="predicted"/>
<dbReference type="AlphaFoldDB" id="A0A1H9C3T5"/>
<feature type="region of interest" description="Disordered" evidence="1">
    <location>
        <begin position="847"/>
        <end position="876"/>
    </location>
</feature>
<feature type="region of interest" description="Disordered" evidence="1">
    <location>
        <begin position="565"/>
        <end position="586"/>
    </location>
</feature>
<dbReference type="RefSeq" id="WP_090206040.1">
    <property type="nucleotide sequence ID" value="NZ_FOFO01000012.1"/>
</dbReference>
<protein>
    <submittedName>
        <fullName evidence="2">Uncharacterized protein</fullName>
    </submittedName>
</protein>
<dbReference type="Proteomes" id="UP000199496">
    <property type="component" value="Unassembled WGS sequence"/>
</dbReference>
<keyword evidence="3" id="KW-1185">Reference proteome</keyword>
<sequence>MVWNKIASGIQQAGNQISGGLKQAGSAAGNTLAGAGKAIHQGGEALYDGINSNVTTFVRDVRQADGWHDLPQGSKDAVHLSFSVVGLVPIVGIPFNLANMSLYAMDGDYVNAGLSGISVIPGGELARTGQVARAAAKVPRLANASGSIWKAYEILSSSHTIYQAVDGNYRPDRTCPDRSSGPIREYEDCRDIITPRPSFVVDQLRDLLDEADGRLQNGPLTQEEAQTIFAETQEAVIGLLGDLRPTMTQRTYEFYESHFLAQLDRMESRIERQFAPEPVRSESAIFRQLGGGLRWVIDRFNDSDGSKEDMDQAVARFKERVGSALDELEANNHVSAEERQMVEEHIFGYLDAFRDTAQGQLGVGGAESDGSVVSRFSHSLTQMSRHLNAGFMNLSSWQHQVDRIQSAVEDTRTRIAYSARGGVHNLQSISHRDFQDWGTPHELSSLQESAGVYLDRAQAILTDTLDRYAGEGFGHVAPLQEAVDSGFTMIQDKLESVMDELDVDTMSSVAASIHNVIHSMGTQVTEALLSGDPEAMEHAIAAIGEAVSRFTARVDQIMVGAARQRASEPAQVGETVPEPDSEPLQQLVGTMPSGPRRMDVEAEANRLVEEAFSRAGTVTVDGEVMDGLAIGGSVGSQLEDLFRGQIRDMLSNNADLYDVYQDDRREVHQTVGQVMAAVRQGVQELIETHGHGEQVQGLVEQVLQDVIRDLEMAIRDYTFHPDFIRSLETIATDASGQLQSISEQLSGGPRRINPGPGSPHTMPADGHLPTGATNPAGQIDPVPSPGGGMGGPLPTPMTPAAQEGLFMAGNPPSGQPELAPLTPAAQDGLFMAGNPPSGQPEFAPFQPINLPENPSIGGSKNPFRQPLEGALPRGNHPSVWDAFKEALNHPDRPNLLDVRG</sequence>
<gene>
    <name evidence="2" type="ORF">SAMN05421693_11231</name>
</gene>
<dbReference type="CDD" id="cd20745">
    <property type="entry name" value="FIX_RhsA_AHH_HNH-like"/>
    <property type="match status" value="1"/>
</dbReference>
<reference evidence="2 3" key="1">
    <citation type="submission" date="2016-10" db="EMBL/GenBank/DDBJ databases">
        <authorList>
            <person name="de Groot N.N."/>
        </authorList>
    </citation>
    <scope>NUCLEOTIDE SEQUENCE [LARGE SCALE GENOMIC DNA]</scope>
    <source>
        <strain evidence="2 3">B7-7</strain>
    </source>
</reference>
<name>A0A1H9C3T5_9GAMM</name>